<reference evidence="2 3" key="1">
    <citation type="submission" date="2021-01" db="EMBL/GenBank/DDBJ databases">
        <title>Genomic Encyclopedia of Type Strains, Phase IV (KMG-IV): sequencing the most valuable type-strain genomes for metagenomic binning, comparative biology and taxonomic classification.</title>
        <authorList>
            <person name="Goeker M."/>
        </authorList>
    </citation>
    <scope>NUCLEOTIDE SEQUENCE [LARGE SCALE GENOMIC DNA]</scope>
    <source>
        <strain evidence="2 3">DSM 25890</strain>
    </source>
</reference>
<dbReference type="InterPro" id="IPR036388">
    <property type="entry name" value="WH-like_DNA-bd_sf"/>
</dbReference>
<keyword evidence="2" id="KW-0238">DNA-binding</keyword>
<dbReference type="RefSeq" id="WP_204400337.1">
    <property type="nucleotide sequence ID" value="NZ_JAFBEE010000002.1"/>
</dbReference>
<dbReference type="SMART" id="SM00347">
    <property type="entry name" value="HTH_MARR"/>
    <property type="match status" value="1"/>
</dbReference>
<name>A0ABS2NMC3_9FIRM</name>
<dbReference type="Proteomes" id="UP001314796">
    <property type="component" value="Unassembled WGS sequence"/>
</dbReference>
<dbReference type="PRINTS" id="PR00598">
    <property type="entry name" value="HTHMARR"/>
</dbReference>
<dbReference type="InterPro" id="IPR000835">
    <property type="entry name" value="HTH_MarR-typ"/>
</dbReference>
<gene>
    <name evidence="2" type="ORF">JOC73_000575</name>
</gene>
<dbReference type="SUPFAM" id="SSF46785">
    <property type="entry name" value="Winged helix' DNA-binding domain"/>
    <property type="match status" value="1"/>
</dbReference>
<evidence type="ECO:0000313" key="3">
    <source>
        <dbReference type="Proteomes" id="UP001314796"/>
    </source>
</evidence>
<dbReference type="InterPro" id="IPR039422">
    <property type="entry name" value="MarR/SlyA-like"/>
</dbReference>
<evidence type="ECO:0000313" key="2">
    <source>
        <dbReference type="EMBL" id="MBM7614066.1"/>
    </source>
</evidence>
<dbReference type="Pfam" id="PF12802">
    <property type="entry name" value="MarR_2"/>
    <property type="match status" value="1"/>
</dbReference>
<proteinExistence type="predicted"/>
<dbReference type="Gene3D" id="1.10.10.10">
    <property type="entry name" value="Winged helix-like DNA-binding domain superfamily/Winged helix DNA-binding domain"/>
    <property type="match status" value="1"/>
</dbReference>
<protein>
    <submittedName>
        <fullName evidence="2">DNA-binding MarR family transcriptional regulator</fullName>
    </submittedName>
</protein>
<dbReference type="GO" id="GO:0003677">
    <property type="term" value="F:DNA binding"/>
    <property type="evidence" value="ECO:0007669"/>
    <property type="project" value="UniProtKB-KW"/>
</dbReference>
<dbReference type="PROSITE" id="PS50995">
    <property type="entry name" value="HTH_MARR_2"/>
    <property type="match status" value="1"/>
</dbReference>
<dbReference type="InterPro" id="IPR036390">
    <property type="entry name" value="WH_DNA-bd_sf"/>
</dbReference>
<comment type="caution">
    <text evidence="2">The sequence shown here is derived from an EMBL/GenBank/DDBJ whole genome shotgun (WGS) entry which is preliminary data.</text>
</comment>
<dbReference type="EMBL" id="JAFBEE010000002">
    <property type="protein sequence ID" value="MBM7614066.1"/>
    <property type="molecule type" value="Genomic_DNA"/>
</dbReference>
<dbReference type="PANTHER" id="PTHR33164">
    <property type="entry name" value="TRANSCRIPTIONAL REGULATOR, MARR FAMILY"/>
    <property type="match status" value="1"/>
</dbReference>
<dbReference type="PANTHER" id="PTHR33164:SF43">
    <property type="entry name" value="HTH-TYPE TRANSCRIPTIONAL REPRESSOR YETL"/>
    <property type="match status" value="1"/>
</dbReference>
<organism evidence="2 3">
    <name type="scientific">Alkaliphilus hydrothermalis</name>
    <dbReference type="NCBI Taxonomy" id="1482730"/>
    <lineage>
        <taxon>Bacteria</taxon>
        <taxon>Bacillati</taxon>
        <taxon>Bacillota</taxon>
        <taxon>Clostridia</taxon>
        <taxon>Peptostreptococcales</taxon>
        <taxon>Natronincolaceae</taxon>
        <taxon>Alkaliphilus</taxon>
    </lineage>
</organism>
<feature type="domain" description="HTH marR-type" evidence="1">
    <location>
        <begin position="1"/>
        <end position="134"/>
    </location>
</feature>
<keyword evidence="3" id="KW-1185">Reference proteome</keyword>
<accession>A0ABS2NMC3</accession>
<sequence>MENLSYLLIKASRHLKNSLDKKLSKFNVTAAQFSVLNQIANKNGLITSAEVASNLDSDRPTISVIINRLEEKKLIEKVSNPEDKRSVYLRLSKDVFELMKELRMASDQLNCDIFSDFDKNEIDNIKGYLFKIIDKVEKI</sequence>
<evidence type="ECO:0000259" key="1">
    <source>
        <dbReference type="PROSITE" id="PS50995"/>
    </source>
</evidence>